<comment type="function">
    <text evidence="9">Destroys radicals which are normally produced within the cells and which are toxic to biological systems.</text>
</comment>
<dbReference type="PROSITE" id="PS00332">
    <property type="entry name" value="SOD_CU_ZN_2"/>
    <property type="match status" value="1"/>
</dbReference>
<dbReference type="Pfam" id="PF00080">
    <property type="entry name" value="Sod_Cu"/>
    <property type="match status" value="1"/>
</dbReference>
<evidence type="ECO:0000256" key="3">
    <source>
        <dbReference type="ARBA" id="ARBA00022833"/>
    </source>
</evidence>
<sequence length="187" mass="20267">MQPFLILASLSVIILCGSFFIADGDFAPDNCPLRAVVVLKEDGVGAKCYGYVEFCQSYQSYEPVFMQLNIYGLSPGLHGMHVHEKGDLRQGCNSTGGHFNPFNNKHGDRNAQFRHLGDLGNIVADGSGRAVYQLDDRLISLHGDYSILGRALVIHEKEDDLGLGGNLESLKTGNAGRRVACGIIGKL</sequence>
<evidence type="ECO:0000313" key="12">
    <source>
        <dbReference type="EMBL" id="AGW25596.1"/>
    </source>
</evidence>
<dbReference type="Gene3D" id="2.60.40.200">
    <property type="entry name" value="Superoxide dismutase, copper/zinc binding domain"/>
    <property type="match status" value="1"/>
</dbReference>
<keyword evidence="5 9" id="KW-0560">Oxidoreductase</keyword>
<evidence type="ECO:0000256" key="1">
    <source>
        <dbReference type="ARBA" id="ARBA00010457"/>
    </source>
</evidence>
<dbReference type="InterPro" id="IPR001424">
    <property type="entry name" value="SOD_Cu_Zn_dom"/>
</dbReference>
<organism evidence="12">
    <name type="scientific">Bemisia cf. tabaci Middle East-Asia Minor 1</name>
    <dbReference type="NCBI Taxonomy" id="913998"/>
    <lineage>
        <taxon>Eukaryota</taxon>
        <taxon>Metazoa</taxon>
        <taxon>Ecdysozoa</taxon>
        <taxon>Arthropoda</taxon>
        <taxon>Hexapoda</taxon>
        <taxon>Insecta</taxon>
        <taxon>Pterygota</taxon>
        <taxon>Neoptera</taxon>
        <taxon>Paraneoptera</taxon>
        <taxon>Hemiptera</taxon>
        <taxon>Sternorrhyncha</taxon>
        <taxon>Aleyrodoidea</taxon>
        <taxon>Aleyrodidae</taxon>
        <taxon>Aleyrodinae</taxon>
        <taxon>Bemisia</taxon>
    </lineage>
</organism>
<evidence type="ECO:0000256" key="10">
    <source>
        <dbReference type="SAM" id="SignalP"/>
    </source>
</evidence>
<dbReference type="EC" id="1.15.1.1" evidence="9"/>
<evidence type="ECO:0000259" key="11">
    <source>
        <dbReference type="Pfam" id="PF00080"/>
    </source>
</evidence>
<evidence type="ECO:0000256" key="6">
    <source>
        <dbReference type="ARBA" id="ARBA00023008"/>
    </source>
</evidence>
<feature type="signal peptide" evidence="10">
    <location>
        <begin position="1"/>
        <end position="18"/>
    </location>
</feature>
<evidence type="ECO:0000256" key="7">
    <source>
        <dbReference type="ARBA" id="ARBA00023157"/>
    </source>
</evidence>
<keyword evidence="4" id="KW-0049">Antioxidant</keyword>
<dbReference type="AlphaFoldDB" id="A0A0A6ZIW3"/>
<keyword evidence="7" id="KW-1015">Disulfide bond</keyword>
<dbReference type="InterPro" id="IPR024134">
    <property type="entry name" value="SOD_Cu/Zn_/chaperone"/>
</dbReference>
<name>A0A0A6ZIW3_9HEMI</name>
<evidence type="ECO:0000256" key="8">
    <source>
        <dbReference type="ARBA" id="ARBA00049204"/>
    </source>
</evidence>
<proteinExistence type="evidence at transcript level"/>
<comment type="catalytic activity">
    <reaction evidence="8 9">
        <text>2 superoxide + 2 H(+) = H2O2 + O2</text>
        <dbReference type="Rhea" id="RHEA:20696"/>
        <dbReference type="ChEBI" id="CHEBI:15378"/>
        <dbReference type="ChEBI" id="CHEBI:15379"/>
        <dbReference type="ChEBI" id="CHEBI:16240"/>
        <dbReference type="ChEBI" id="CHEBI:18421"/>
        <dbReference type="EC" id="1.15.1.1"/>
    </reaction>
</comment>
<feature type="chain" id="PRO_5002023751" description="Superoxide dismutase [Cu-Zn]" evidence="10">
    <location>
        <begin position="19"/>
        <end position="187"/>
    </location>
</feature>
<dbReference type="GO" id="GO:0005507">
    <property type="term" value="F:copper ion binding"/>
    <property type="evidence" value="ECO:0007669"/>
    <property type="project" value="InterPro"/>
</dbReference>
<dbReference type="FunFam" id="2.60.40.200:FF:000003">
    <property type="entry name" value="Superoxide dismutase [Cu-Zn], chloroplastic"/>
    <property type="match status" value="1"/>
</dbReference>
<dbReference type="InterPro" id="IPR036423">
    <property type="entry name" value="SOD-like_Cu/Zn_dom_sf"/>
</dbReference>
<dbReference type="GO" id="GO:0004784">
    <property type="term" value="F:superoxide dismutase activity"/>
    <property type="evidence" value="ECO:0007669"/>
    <property type="project" value="UniProtKB-EC"/>
</dbReference>
<dbReference type="CDD" id="cd00305">
    <property type="entry name" value="Cu-Zn_Superoxide_Dismutase"/>
    <property type="match status" value="1"/>
</dbReference>
<keyword evidence="10" id="KW-0732">Signal</keyword>
<dbReference type="PRINTS" id="PR00068">
    <property type="entry name" value="CUZNDISMTASE"/>
</dbReference>
<evidence type="ECO:0000256" key="4">
    <source>
        <dbReference type="ARBA" id="ARBA00022862"/>
    </source>
</evidence>
<comment type="cofactor">
    <cofactor evidence="9">
        <name>Cu cation</name>
        <dbReference type="ChEBI" id="CHEBI:23378"/>
    </cofactor>
    <text evidence="9">Binds 1 copper ion per subunit.</text>
</comment>
<comment type="similarity">
    <text evidence="1 9">Belongs to the Cu-Zn superoxide dismutase family.</text>
</comment>
<evidence type="ECO:0000256" key="5">
    <source>
        <dbReference type="ARBA" id="ARBA00023002"/>
    </source>
</evidence>
<keyword evidence="3 9" id="KW-0862">Zinc</keyword>
<reference evidence="12" key="1">
    <citation type="submission" date="2012-12" db="EMBL/GenBank/DDBJ databases">
        <title>Cloning, Expression and Characterization of Superoxide Dismutase 3-1 from the Whitefly, Bemisia tabaci.</title>
        <authorList>
            <person name="Gao X."/>
            <person name="Li J."/>
            <person name="Wang X."/>
            <person name="Liu S."/>
        </authorList>
    </citation>
    <scope>NUCLEOTIDE SEQUENCE</scope>
</reference>
<dbReference type="PANTHER" id="PTHR10003">
    <property type="entry name" value="SUPEROXIDE DISMUTASE CU-ZN -RELATED"/>
    <property type="match status" value="1"/>
</dbReference>
<keyword evidence="6 9" id="KW-0186">Copper</keyword>
<evidence type="ECO:0000256" key="2">
    <source>
        <dbReference type="ARBA" id="ARBA00022723"/>
    </source>
</evidence>
<dbReference type="SUPFAM" id="SSF49329">
    <property type="entry name" value="Cu,Zn superoxide dismutase-like"/>
    <property type="match status" value="1"/>
</dbReference>
<keyword evidence="2 9" id="KW-0479">Metal-binding</keyword>
<feature type="domain" description="Superoxide dismutase copper/zinc binding" evidence="11">
    <location>
        <begin position="49"/>
        <end position="184"/>
    </location>
</feature>
<comment type="cofactor">
    <cofactor evidence="9">
        <name>Zn(2+)</name>
        <dbReference type="ChEBI" id="CHEBI:29105"/>
    </cofactor>
    <text evidence="9">Binds 1 zinc ion per subunit.</text>
</comment>
<dbReference type="EMBL" id="KC295547">
    <property type="protein sequence ID" value="AGW25596.1"/>
    <property type="molecule type" value="mRNA"/>
</dbReference>
<accession>A0A0A6ZIW3</accession>
<dbReference type="InterPro" id="IPR018152">
    <property type="entry name" value="SOD_Cu/Zn_BS"/>
</dbReference>
<evidence type="ECO:0000256" key="9">
    <source>
        <dbReference type="RuleBase" id="RU000393"/>
    </source>
</evidence>
<protein>
    <recommendedName>
        <fullName evidence="9">Superoxide dismutase [Cu-Zn]</fullName>
        <ecNumber evidence="9">1.15.1.1</ecNumber>
    </recommendedName>
</protein>